<dbReference type="PANTHER" id="PTHR30469:SF33">
    <property type="entry name" value="SLR1207 PROTEIN"/>
    <property type="match status" value="1"/>
</dbReference>
<reference evidence="7" key="1">
    <citation type="journal article" date="2015" name="PeerJ">
        <title>First genomic representation of candidate bacterial phylum KSB3 points to enhanced environmental sensing as a trigger of wastewater bulking.</title>
        <authorList>
            <person name="Sekiguchi Y."/>
            <person name="Ohashi A."/>
            <person name="Parks D.H."/>
            <person name="Yamauchi T."/>
            <person name="Tyson G.W."/>
            <person name="Hugenholtz P."/>
        </authorList>
    </citation>
    <scope>NUCLEOTIDE SEQUENCE [LARGE SCALE GENOMIC DNA]</scope>
</reference>
<feature type="domain" description="Multidrug resistance protein MdtA-like alpha-helical hairpin" evidence="4">
    <location>
        <begin position="100"/>
        <end position="168"/>
    </location>
</feature>
<accession>A0A0S6VX21</accession>
<feature type="region of interest" description="Disordered" evidence="3">
    <location>
        <begin position="315"/>
        <end position="345"/>
    </location>
</feature>
<dbReference type="AlphaFoldDB" id="A0A0S6VX21"/>
<evidence type="ECO:0000313" key="8">
    <source>
        <dbReference type="Proteomes" id="UP000030700"/>
    </source>
</evidence>
<name>A0A0S6VX21_9BACT</name>
<keyword evidence="2" id="KW-0175">Coiled coil</keyword>
<sequence length="431" mass="46061">MKKLIISILIILLLVTGGVLAFQRLGSSKQETEYQFSMLERGSIENLVSSTGTLSAVGTVEVGSQVSGTVEKVLADYNDEVKKGQVLAIVDTSLLTASVNEAEANLAKTKAQFEQAQTEYQRNEKLFKEGYISEITFLANKTDVATNAAAVKSAEVAVKRAKTNLKYAEIRSPISGRVIERSIDAGQTIAASMSAPTLFTIAEDLSHMQIEAAVDESDIGKIKDGMSVRFTVQAYDDETFTGTVRQIRLQPKTVENVVTYTVVVDALNEKGLLLPGMTATVDFIVEERQDVLTVPNTALSFQPTQELFAALRQQQATGAQGDNGRPPAPPNGMQPPAEGMPGNNASSDFSRVFYLDDTGKIGMARFKPGITDGTVTEVSESRELREGLRVITGTATVEKKSANSNTNALSSLMSGKRGANAGGPPGGPPPF</sequence>
<proteinExistence type="inferred from homology"/>
<keyword evidence="8" id="KW-1185">Reference proteome</keyword>
<dbReference type="Proteomes" id="UP000030700">
    <property type="component" value="Unassembled WGS sequence"/>
</dbReference>
<evidence type="ECO:0000256" key="2">
    <source>
        <dbReference type="SAM" id="Coils"/>
    </source>
</evidence>
<dbReference type="SUPFAM" id="SSF111369">
    <property type="entry name" value="HlyD-like secretion proteins"/>
    <property type="match status" value="1"/>
</dbReference>
<evidence type="ECO:0000259" key="6">
    <source>
        <dbReference type="Pfam" id="PF25954"/>
    </source>
</evidence>
<evidence type="ECO:0000259" key="4">
    <source>
        <dbReference type="Pfam" id="PF25876"/>
    </source>
</evidence>
<gene>
    <name evidence="7" type="ORF">U14_01643</name>
</gene>
<dbReference type="Pfam" id="PF25954">
    <property type="entry name" value="Beta-barrel_RND_2"/>
    <property type="match status" value="1"/>
</dbReference>
<evidence type="ECO:0000313" key="7">
    <source>
        <dbReference type="EMBL" id="GAK50412.1"/>
    </source>
</evidence>
<dbReference type="EMBL" id="DF820456">
    <property type="protein sequence ID" value="GAK50412.1"/>
    <property type="molecule type" value="Genomic_DNA"/>
</dbReference>
<dbReference type="InterPro" id="IPR058624">
    <property type="entry name" value="MdtA-like_HH"/>
</dbReference>
<dbReference type="Gene3D" id="2.40.50.100">
    <property type="match status" value="1"/>
</dbReference>
<feature type="domain" description="Multidrug resistance protein MdtA-like barrel-sandwich hybrid" evidence="5">
    <location>
        <begin position="59"/>
        <end position="197"/>
    </location>
</feature>
<dbReference type="Gene3D" id="2.40.30.170">
    <property type="match status" value="1"/>
</dbReference>
<dbReference type="InterPro" id="IPR058792">
    <property type="entry name" value="Beta-barrel_RND_2"/>
</dbReference>
<dbReference type="GO" id="GO:1990281">
    <property type="term" value="C:efflux pump complex"/>
    <property type="evidence" value="ECO:0007669"/>
    <property type="project" value="TreeGrafter"/>
</dbReference>
<dbReference type="NCBIfam" id="TIGR01730">
    <property type="entry name" value="RND_mfp"/>
    <property type="match status" value="1"/>
</dbReference>
<feature type="region of interest" description="Disordered" evidence="3">
    <location>
        <begin position="399"/>
        <end position="431"/>
    </location>
</feature>
<feature type="coiled-coil region" evidence="2">
    <location>
        <begin position="99"/>
        <end position="126"/>
    </location>
</feature>
<dbReference type="HOGENOM" id="CLU_018816_14_1_0"/>
<evidence type="ECO:0000259" key="5">
    <source>
        <dbReference type="Pfam" id="PF25917"/>
    </source>
</evidence>
<feature type="compositionally biased region" description="Low complexity" evidence="3">
    <location>
        <begin position="402"/>
        <end position="414"/>
    </location>
</feature>
<dbReference type="InterPro" id="IPR058625">
    <property type="entry name" value="MdtA-like_BSH"/>
</dbReference>
<dbReference type="Gene3D" id="1.10.287.470">
    <property type="entry name" value="Helix hairpin bin"/>
    <property type="match status" value="1"/>
</dbReference>
<protein>
    <submittedName>
        <fullName evidence="7">Efflux transporter, RND family, MFP subunit</fullName>
    </submittedName>
</protein>
<dbReference type="PANTHER" id="PTHR30469">
    <property type="entry name" value="MULTIDRUG RESISTANCE PROTEIN MDTA"/>
    <property type="match status" value="1"/>
</dbReference>
<dbReference type="Pfam" id="PF25917">
    <property type="entry name" value="BSH_RND"/>
    <property type="match status" value="1"/>
</dbReference>
<dbReference type="GO" id="GO:0015562">
    <property type="term" value="F:efflux transmembrane transporter activity"/>
    <property type="evidence" value="ECO:0007669"/>
    <property type="project" value="TreeGrafter"/>
</dbReference>
<evidence type="ECO:0000256" key="3">
    <source>
        <dbReference type="SAM" id="MobiDB-lite"/>
    </source>
</evidence>
<organism evidence="7">
    <name type="scientific">Candidatus Moduliflexus flocculans</name>
    <dbReference type="NCBI Taxonomy" id="1499966"/>
    <lineage>
        <taxon>Bacteria</taxon>
        <taxon>Candidatus Moduliflexota</taxon>
        <taxon>Candidatus Moduliflexia</taxon>
        <taxon>Candidatus Moduliflexales</taxon>
        <taxon>Candidatus Moduliflexaceae</taxon>
    </lineage>
</organism>
<evidence type="ECO:0000256" key="1">
    <source>
        <dbReference type="ARBA" id="ARBA00009477"/>
    </source>
</evidence>
<comment type="similarity">
    <text evidence="1">Belongs to the membrane fusion protein (MFP) (TC 8.A.1) family.</text>
</comment>
<dbReference type="InterPro" id="IPR006143">
    <property type="entry name" value="RND_pump_MFP"/>
</dbReference>
<feature type="domain" description="CusB-like beta-barrel" evidence="6">
    <location>
        <begin position="210"/>
        <end position="283"/>
    </location>
</feature>
<dbReference type="Pfam" id="PF25876">
    <property type="entry name" value="HH_MFP_RND"/>
    <property type="match status" value="1"/>
</dbReference>
<dbReference type="STRING" id="1499966.U14_01643"/>